<name>A0A1I7VKR1_LOALO</name>
<reference evidence="3" key="2">
    <citation type="submission" date="2016-11" db="UniProtKB">
        <authorList>
            <consortium name="WormBaseParasite"/>
        </authorList>
    </citation>
    <scope>IDENTIFICATION</scope>
</reference>
<reference evidence="2" key="1">
    <citation type="submission" date="2012-04" db="EMBL/GenBank/DDBJ databases">
        <title>The Genome Sequence of Loa loa.</title>
        <authorList>
            <consortium name="The Broad Institute Genome Sequencing Platform"/>
            <consortium name="Broad Institute Genome Sequencing Center for Infectious Disease"/>
            <person name="Nutman T.B."/>
            <person name="Fink D.L."/>
            <person name="Russ C."/>
            <person name="Young S."/>
            <person name="Zeng Q."/>
            <person name="Gargeya S."/>
            <person name="Alvarado L."/>
            <person name="Berlin A."/>
            <person name="Chapman S.B."/>
            <person name="Chen Z."/>
            <person name="Freedman E."/>
            <person name="Gellesch M."/>
            <person name="Goldberg J."/>
            <person name="Griggs A."/>
            <person name="Gujja S."/>
            <person name="Heilman E.R."/>
            <person name="Heiman D."/>
            <person name="Howarth C."/>
            <person name="Mehta T."/>
            <person name="Neiman D."/>
            <person name="Pearson M."/>
            <person name="Roberts A."/>
            <person name="Saif S."/>
            <person name="Shea T."/>
            <person name="Shenoy N."/>
            <person name="Sisk P."/>
            <person name="Stolte C."/>
            <person name="Sykes S."/>
            <person name="White J."/>
            <person name="Yandava C."/>
            <person name="Haas B."/>
            <person name="Henn M.R."/>
            <person name="Nusbaum C."/>
            <person name="Birren B."/>
        </authorList>
    </citation>
    <scope>NUCLEOTIDE SEQUENCE [LARGE SCALE GENOMIC DNA]</scope>
</reference>
<accession>A0A1I7VKR1</accession>
<feature type="chain" id="PRO_5009310092" evidence="1">
    <location>
        <begin position="17"/>
        <end position="70"/>
    </location>
</feature>
<dbReference type="WBParaSite" id="EN70_3606">
    <property type="protein sequence ID" value="EN70_3606"/>
    <property type="gene ID" value="EN70_3606"/>
</dbReference>
<dbReference type="Proteomes" id="UP000095285">
    <property type="component" value="Unassembled WGS sequence"/>
</dbReference>
<keyword evidence="2" id="KW-1185">Reference proteome</keyword>
<dbReference type="AlphaFoldDB" id="A0A1I7VKR1"/>
<organism evidence="2 3">
    <name type="scientific">Loa loa</name>
    <name type="common">Eye worm</name>
    <name type="synonym">Filaria loa</name>
    <dbReference type="NCBI Taxonomy" id="7209"/>
    <lineage>
        <taxon>Eukaryota</taxon>
        <taxon>Metazoa</taxon>
        <taxon>Ecdysozoa</taxon>
        <taxon>Nematoda</taxon>
        <taxon>Chromadorea</taxon>
        <taxon>Rhabditida</taxon>
        <taxon>Spirurina</taxon>
        <taxon>Spiruromorpha</taxon>
        <taxon>Filarioidea</taxon>
        <taxon>Onchocercidae</taxon>
        <taxon>Loa</taxon>
    </lineage>
</organism>
<evidence type="ECO:0000313" key="2">
    <source>
        <dbReference type="Proteomes" id="UP000095285"/>
    </source>
</evidence>
<feature type="signal peptide" evidence="1">
    <location>
        <begin position="1"/>
        <end position="16"/>
    </location>
</feature>
<evidence type="ECO:0000313" key="3">
    <source>
        <dbReference type="WBParaSite" id="EN70_3606"/>
    </source>
</evidence>
<protein>
    <submittedName>
        <fullName evidence="3">Secreted protein</fullName>
    </submittedName>
</protein>
<keyword evidence="1" id="KW-0732">Signal</keyword>
<sequence length="70" mass="8013">MYLLLNMLSLITVIIAWPDGAPCIHAVFESMNPLEAVEHQGGLQLTIPPYHIAVRQKCYWINQPIECMLY</sequence>
<evidence type="ECO:0000256" key="1">
    <source>
        <dbReference type="SAM" id="SignalP"/>
    </source>
</evidence>
<proteinExistence type="predicted"/>